<dbReference type="PANTHER" id="PTHR13068:SF173">
    <property type="entry name" value="EMB|CAB62602.1"/>
    <property type="match status" value="1"/>
</dbReference>
<dbReference type="EMBL" id="CM031811">
    <property type="protein sequence ID" value="KAG6660889.1"/>
    <property type="molecule type" value="Genomic_DNA"/>
</dbReference>
<comment type="caution">
    <text evidence="1">The sequence shown here is derived from an EMBL/GenBank/DDBJ whole genome shotgun (WGS) entry which is preliminary data.</text>
</comment>
<dbReference type="GO" id="GO:0003676">
    <property type="term" value="F:nucleic acid binding"/>
    <property type="evidence" value="ECO:0007669"/>
    <property type="project" value="InterPro"/>
</dbReference>
<dbReference type="AlphaFoldDB" id="A0A8T1R2X5"/>
<dbReference type="PANTHER" id="PTHR13068">
    <property type="entry name" value="CGI-12 PROTEIN-RELATED"/>
    <property type="match status" value="1"/>
</dbReference>
<dbReference type="FunFam" id="1.25.70.10:FF:000001">
    <property type="entry name" value="Mitochondrial transcription termination factor-like"/>
    <property type="match status" value="1"/>
</dbReference>
<organism evidence="1 2">
    <name type="scientific">Carya illinoinensis</name>
    <name type="common">Pecan</name>
    <dbReference type="NCBI Taxonomy" id="32201"/>
    <lineage>
        <taxon>Eukaryota</taxon>
        <taxon>Viridiplantae</taxon>
        <taxon>Streptophyta</taxon>
        <taxon>Embryophyta</taxon>
        <taxon>Tracheophyta</taxon>
        <taxon>Spermatophyta</taxon>
        <taxon>Magnoliopsida</taxon>
        <taxon>eudicotyledons</taxon>
        <taxon>Gunneridae</taxon>
        <taxon>Pentapetalae</taxon>
        <taxon>rosids</taxon>
        <taxon>fabids</taxon>
        <taxon>Fagales</taxon>
        <taxon>Juglandaceae</taxon>
        <taxon>Carya</taxon>
    </lineage>
</organism>
<evidence type="ECO:0000313" key="2">
    <source>
        <dbReference type="Proteomes" id="UP000811609"/>
    </source>
</evidence>
<evidence type="ECO:0000313" key="1">
    <source>
        <dbReference type="EMBL" id="KAG6660889.1"/>
    </source>
</evidence>
<dbReference type="InterPro" id="IPR003690">
    <property type="entry name" value="MTERF"/>
</dbReference>
<gene>
    <name evidence="1" type="ORF">CIPAW_03G136000</name>
</gene>
<name>A0A8T1R2X5_CARIL</name>
<accession>A0A8T1R2X5</accession>
<proteinExistence type="predicted"/>
<dbReference type="Pfam" id="PF02536">
    <property type="entry name" value="mTERF"/>
    <property type="match status" value="1"/>
</dbReference>
<reference evidence="1" key="1">
    <citation type="submission" date="2020-12" db="EMBL/GenBank/DDBJ databases">
        <title>WGS assembly of Carya illinoinensis cv. Pawnee.</title>
        <authorList>
            <person name="Platts A."/>
            <person name="Shu S."/>
            <person name="Wright S."/>
            <person name="Barry K."/>
            <person name="Edger P."/>
            <person name="Pires J.C."/>
            <person name="Schmutz J."/>
        </authorList>
    </citation>
    <scope>NUCLEOTIDE SEQUENCE</scope>
    <source>
        <tissue evidence="1">Leaf</tissue>
    </source>
</reference>
<dbReference type="Proteomes" id="UP000811609">
    <property type="component" value="Chromosome 3"/>
</dbReference>
<protein>
    <submittedName>
        <fullName evidence="1">Uncharacterized protein</fullName>
    </submittedName>
</protein>
<sequence>MFHSVALSMQALKSLSIPPPYHFYKKFVSDSIKPFQFLLWYSLSSSTKAKTQILENNSPIANYLINTFKFTETQALSISTRFYWVKSPEKPESLLLFFQNLGFSESDIHSAVRMSPQILFSDIDKTLKPKIEFFQELGLFGSELGKFISRNSMLLNVSLERRLVPCIEIIKNILSNDKDNQDLFRVLRRCNKVASGDPESGLVGNIAFLKSCGIVGSQLSMLLTRQPWLFTIKESKLRDLVSRVLDMGFAVNSRMLVYALYTVSCMSNETFTRKLELFQSSGFSSEECIQMFRKAPGLLRTSEEKLKLGFEFFMNTINLEKSVLVRIPSCLMYSIEKRVMPRYMVLQVINSQRLLKREPSFIHVLSLTEEEFLAKFIAKFGNDAEKLLVAYKGHLLGCSCEDNS</sequence>
<keyword evidence="2" id="KW-1185">Reference proteome</keyword>
<dbReference type="SMART" id="SM00733">
    <property type="entry name" value="Mterf"/>
    <property type="match status" value="7"/>
</dbReference>